<sequence>MKFLLTPDSNSYKRMTNAELEDGFTIPELFVVDEITLTYTDVDRAVVSGVMPVSKTIDLPTHKELASAYFCERREVGVINIGDEGVVTVDGETFNMTNKDSLYIGRGSEKVSFASKDGSTPAKFYLVSYPAHTAYPTKLVAQENANKLALGEQDQSNKRTIYQSLCPKTLESCQLVMGITEIESGNVWNTKPPHTHARRTEVYMYFDMPSHERVFHFMGEPSNVRAVVMKPETAIASPTWSIHSGVGSTNYTFIWAMGGENQEFDDMDHLTLADIS</sequence>
<dbReference type="InterPro" id="IPR027449">
    <property type="entry name" value="KduI_N"/>
</dbReference>
<dbReference type="GO" id="GO:0008270">
    <property type="term" value="F:zinc ion binding"/>
    <property type="evidence" value="ECO:0007669"/>
    <property type="project" value="UniProtKB-UniRule"/>
</dbReference>
<comment type="caution">
    <text evidence="8">The sequence shown here is derived from an EMBL/GenBank/DDBJ whole genome shotgun (WGS) entry which is preliminary data.</text>
</comment>
<dbReference type="CDD" id="cd20491">
    <property type="entry name" value="cupin_KduI_C"/>
    <property type="match status" value="1"/>
</dbReference>
<protein>
    <recommendedName>
        <fullName evidence="7">4-deoxy-L-threo-5-hexosulose-uronate ketol-isomerase</fullName>
        <ecNumber evidence="7">5.3.1.17</ecNumber>
    </recommendedName>
    <alternativeName>
        <fullName evidence="7">5-keto-4-deoxyuronate isomerase</fullName>
    </alternativeName>
    <alternativeName>
        <fullName evidence="7">DKI isomerase</fullName>
    </alternativeName>
</protein>
<reference evidence="8 9" key="1">
    <citation type="submission" date="2023-09" db="EMBL/GenBank/DDBJ databases">
        <authorList>
            <person name="Rey-Velasco X."/>
        </authorList>
    </citation>
    <scope>NUCLEOTIDE SEQUENCE [LARGE SCALE GENOMIC DNA]</scope>
    <source>
        <strain evidence="8 9">W409</strain>
    </source>
</reference>
<evidence type="ECO:0000256" key="3">
    <source>
        <dbReference type="ARBA" id="ARBA00008086"/>
    </source>
</evidence>
<dbReference type="GO" id="GO:0008697">
    <property type="term" value="F:4-deoxy-L-threo-5-hexosulose-uronate ketol-isomerase activity"/>
    <property type="evidence" value="ECO:0007669"/>
    <property type="project" value="UniProtKB-UniRule"/>
</dbReference>
<dbReference type="Proteomes" id="UP001249020">
    <property type="component" value="Unassembled WGS sequence"/>
</dbReference>
<dbReference type="GO" id="GO:0019698">
    <property type="term" value="P:D-galacturonate catabolic process"/>
    <property type="evidence" value="ECO:0007669"/>
    <property type="project" value="TreeGrafter"/>
</dbReference>
<dbReference type="GO" id="GO:0042840">
    <property type="term" value="P:D-glucuronate catabolic process"/>
    <property type="evidence" value="ECO:0007669"/>
    <property type="project" value="TreeGrafter"/>
</dbReference>
<dbReference type="HAMAP" id="MF_00687">
    <property type="entry name" value="KduI"/>
    <property type="match status" value="1"/>
</dbReference>
<dbReference type="AlphaFoldDB" id="A0AAW8R0E7"/>
<dbReference type="NCBIfam" id="NF002091">
    <property type="entry name" value="PRK00924.1"/>
    <property type="match status" value="1"/>
</dbReference>
<keyword evidence="9" id="KW-1185">Reference proteome</keyword>
<dbReference type="InterPro" id="IPR021120">
    <property type="entry name" value="KduI/IolB_isomerase"/>
</dbReference>
<proteinExistence type="inferred from homology"/>
<feature type="binding site" evidence="7">
    <location>
        <position position="194"/>
    </location>
    <ligand>
        <name>Zn(2+)</name>
        <dbReference type="ChEBI" id="CHEBI:29105"/>
    </ligand>
</feature>
<keyword evidence="6 7" id="KW-0413">Isomerase</keyword>
<comment type="function">
    <text evidence="7">Catalyzes the isomerization of 5-dehydro-4-deoxy-D-glucuronate to 3-deoxy-D-glycero-2,5-hexodiulosonate.</text>
</comment>
<comment type="similarity">
    <text evidence="3 7">Belongs to the KduI family.</text>
</comment>
<dbReference type="InterPro" id="IPR007045">
    <property type="entry name" value="KduI"/>
</dbReference>
<evidence type="ECO:0000256" key="5">
    <source>
        <dbReference type="ARBA" id="ARBA00022833"/>
    </source>
</evidence>
<keyword evidence="4 7" id="KW-0479">Metal-binding</keyword>
<dbReference type="InterPro" id="IPR014710">
    <property type="entry name" value="RmlC-like_jellyroll"/>
</dbReference>
<dbReference type="RefSeq" id="WP_311360990.1">
    <property type="nucleotide sequence ID" value="NZ_JAVRIE010000002.1"/>
</dbReference>
<dbReference type="Pfam" id="PF04962">
    <property type="entry name" value="KduI"/>
    <property type="match status" value="1"/>
</dbReference>
<dbReference type="CDD" id="cd20294">
    <property type="entry name" value="cupin_KduI_N"/>
    <property type="match status" value="1"/>
</dbReference>
<evidence type="ECO:0000256" key="7">
    <source>
        <dbReference type="HAMAP-Rule" id="MF_00687"/>
    </source>
</evidence>
<dbReference type="PANTHER" id="PTHR38461">
    <property type="entry name" value="4-DEOXY-L-THREO-5-HEXOSULOSE-URONATE KETOL-ISOMERASE"/>
    <property type="match status" value="1"/>
</dbReference>
<dbReference type="PIRSF" id="PIRSF006625">
    <property type="entry name" value="KduI"/>
    <property type="match status" value="1"/>
</dbReference>
<feature type="binding site" evidence="7">
    <location>
        <position position="196"/>
    </location>
    <ligand>
        <name>Zn(2+)</name>
        <dbReference type="ChEBI" id="CHEBI:29105"/>
    </ligand>
</feature>
<name>A0AAW8R0E7_9ALTE</name>
<dbReference type="SUPFAM" id="SSF51182">
    <property type="entry name" value="RmlC-like cupins"/>
    <property type="match status" value="1"/>
</dbReference>
<feature type="binding site" evidence="7">
    <location>
        <position position="201"/>
    </location>
    <ligand>
        <name>Zn(2+)</name>
        <dbReference type="ChEBI" id="CHEBI:29105"/>
    </ligand>
</feature>
<comment type="catalytic activity">
    <reaction evidence="1 7">
        <text>5-dehydro-4-deoxy-D-glucuronate = 3-deoxy-D-glycero-2,5-hexodiulosonate</text>
        <dbReference type="Rhea" id="RHEA:23896"/>
        <dbReference type="ChEBI" id="CHEBI:17117"/>
        <dbReference type="ChEBI" id="CHEBI:29071"/>
        <dbReference type="EC" id="5.3.1.17"/>
    </reaction>
</comment>
<evidence type="ECO:0000256" key="4">
    <source>
        <dbReference type="ARBA" id="ARBA00022723"/>
    </source>
</evidence>
<feature type="binding site" evidence="7">
    <location>
        <position position="243"/>
    </location>
    <ligand>
        <name>Zn(2+)</name>
        <dbReference type="ChEBI" id="CHEBI:29105"/>
    </ligand>
</feature>
<dbReference type="InterPro" id="IPR011051">
    <property type="entry name" value="RmlC_Cupin_sf"/>
</dbReference>
<evidence type="ECO:0000256" key="6">
    <source>
        <dbReference type="ARBA" id="ARBA00023235"/>
    </source>
</evidence>
<keyword evidence="5 7" id="KW-0862">Zinc</keyword>
<gene>
    <name evidence="7 8" type="primary">kduI</name>
    <name evidence="8" type="ORF">RM544_06670</name>
</gene>
<dbReference type="Gene3D" id="2.60.120.520">
    <property type="entry name" value="pectin degrading enzyme 5-keto 4- deoxyuronate isomerase, domain 1"/>
    <property type="match status" value="1"/>
</dbReference>
<dbReference type="EMBL" id="JAVRIE010000002">
    <property type="protein sequence ID" value="MDT0582214.1"/>
    <property type="molecule type" value="Genomic_DNA"/>
</dbReference>
<evidence type="ECO:0000256" key="2">
    <source>
        <dbReference type="ARBA" id="ARBA00005148"/>
    </source>
</evidence>
<comment type="pathway">
    <text evidence="2 7">Glycan metabolism; pectin degradation; 2-dehydro-3-deoxy-D-gluconate from pectin: step 4/5.</text>
</comment>
<evidence type="ECO:0000256" key="1">
    <source>
        <dbReference type="ARBA" id="ARBA00000552"/>
    </source>
</evidence>
<evidence type="ECO:0000313" key="9">
    <source>
        <dbReference type="Proteomes" id="UP001249020"/>
    </source>
</evidence>
<comment type="cofactor">
    <cofactor evidence="7">
        <name>Zn(2+)</name>
        <dbReference type="ChEBI" id="CHEBI:29105"/>
    </cofactor>
    <text evidence="7">Binds 1 zinc ion per subunit.</text>
</comment>
<dbReference type="GO" id="GO:0045490">
    <property type="term" value="P:pectin catabolic process"/>
    <property type="evidence" value="ECO:0007669"/>
    <property type="project" value="UniProtKB-UniRule"/>
</dbReference>
<dbReference type="PANTHER" id="PTHR38461:SF1">
    <property type="entry name" value="4-DEOXY-L-THREO-5-HEXOSULOSE-URONATE KETOL-ISOMERASE"/>
    <property type="match status" value="1"/>
</dbReference>
<organism evidence="8 9">
    <name type="scientific">Brumicola blandensis</name>
    <dbReference type="NCBI Taxonomy" id="3075611"/>
    <lineage>
        <taxon>Bacteria</taxon>
        <taxon>Pseudomonadati</taxon>
        <taxon>Pseudomonadota</taxon>
        <taxon>Gammaproteobacteria</taxon>
        <taxon>Alteromonadales</taxon>
        <taxon>Alteromonadaceae</taxon>
        <taxon>Brumicola</taxon>
    </lineage>
</organism>
<dbReference type="EC" id="5.3.1.17" evidence="7"/>
<evidence type="ECO:0000313" key="8">
    <source>
        <dbReference type="EMBL" id="MDT0582214.1"/>
    </source>
</evidence>
<dbReference type="Gene3D" id="2.60.120.10">
    <property type="entry name" value="Jelly Rolls"/>
    <property type="match status" value="1"/>
</dbReference>
<accession>A0AAW8R0E7</accession>